<evidence type="ECO:0000256" key="2">
    <source>
        <dbReference type="ARBA" id="ARBA00022638"/>
    </source>
</evidence>
<keyword evidence="3 7" id="KW-0378">Hydrolase</keyword>
<gene>
    <name evidence="7" type="ORF">SAMN04488132_10260</name>
</gene>
<evidence type="ECO:0000256" key="5">
    <source>
        <dbReference type="SAM" id="SignalP"/>
    </source>
</evidence>
<feature type="domain" description="LysM" evidence="6">
    <location>
        <begin position="309"/>
        <end position="353"/>
    </location>
</feature>
<accession>A0A1T4KQM6</accession>
<keyword evidence="1" id="KW-0929">Antimicrobial</keyword>
<evidence type="ECO:0000313" key="7">
    <source>
        <dbReference type="EMBL" id="SJZ44714.1"/>
    </source>
</evidence>
<dbReference type="PROSITE" id="PS51782">
    <property type="entry name" value="LYSM"/>
    <property type="match status" value="1"/>
</dbReference>
<dbReference type="Gene3D" id="1.10.530.10">
    <property type="match status" value="1"/>
</dbReference>
<protein>
    <recommendedName>
        <fullName evidence="4">Peptidoglycan hydrolase</fullName>
    </recommendedName>
</protein>
<feature type="chain" id="PRO_5012775183" description="Peptidoglycan hydrolase" evidence="5">
    <location>
        <begin position="19"/>
        <end position="365"/>
    </location>
</feature>
<dbReference type="Pfam" id="PF01832">
    <property type="entry name" value="Glucosaminidase"/>
    <property type="match status" value="1"/>
</dbReference>
<evidence type="ECO:0000256" key="4">
    <source>
        <dbReference type="ARBA" id="ARBA00032108"/>
    </source>
</evidence>
<dbReference type="Proteomes" id="UP000190888">
    <property type="component" value="Unassembled WGS sequence"/>
</dbReference>
<evidence type="ECO:0000313" key="8">
    <source>
        <dbReference type="Proteomes" id="UP000190888"/>
    </source>
</evidence>
<dbReference type="STRING" id="413434.SAMN04488132_10260"/>
<dbReference type="GO" id="GO:0042742">
    <property type="term" value="P:defense response to bacterium"/>
    <property type="evidence" value="ECO:0007669"/>
    <property type="project" value="UniProtKB-KW"/>
</dbReference>
<sequence length="365" mass="40562">MKRLILLLCIAVSLTAHAQREKAEAYINTYKELAIREMIRTGVPASIKLAQGILESQYGESNLVKTSNNHFGIKCKTEWTGAKTYHDDDEKGECFRVYGTSEDSYRDHSDFLKSRPHYAFLFKLDPTDYEGWAKGLKKAGYATSPTYPQSLLKVINDYNLQQYSLDAIARIKQGITPADTELTVIAAAPLPGPSDVQATVHPPLVKPAETTVAQKEKEEEHKEAETVTPVVSAPVAAVKKTSLYPQGIFTINHTKVIYANEGISLLALATTYDISLAKLLEFNDLAEMDVLDTDRLIFLEKKQKKGASDFHVVADNETLHDICQKEGIRMESLLEYNKLNKTAVPANGQKLYLRAAIPAAARSRT</sequence>
<evidence type="ECO:0000259" key="6">
    <source>
        <dbReference type="PROSITE" id="PS51782"/>
    </source>
</evidence>
<evidence type="ECO:0000256" key="1">
    <source>
        <dbReference type="ARBA" id="ARBA00022529"/>
    </source>
</evidence>
<dbReference type="InterPro" id="IPR018392">
    <property type="entry name" value="LysM"/>
</dbReference>
<dbReference type="SUPFAM" id="SSF54106">
    <property type="entry name" value="LysM domain"/>
    <property type="match status" value="1"/>
</dbReference>
<dbReference type="GO" id="GO:0031640">
    <property type="term" value="P:killing of cells of another organism"/>
    <property type="evidence" value="ECO:0007669"/>
    <property type="project" value="UniProtKB-KW"/>
</dbReference>
<dbReference type="InterPro" id="IPR002901">
    <property type="entry name" value="MGlyc_endo_b_GlcNAc-like_dom"/>
</dbReference>
<dbReference type="RefSeq" id="WP_078830041.1">
    <property type="nucleotide sequence ID" value="NZ_FUWH01000002.1"/>
</dbReference>
<dbReference type="Gene3D" id="3.10.350.10">
    <property type="entry name" value="LysM domain"/>
    <property type="match status" value="1"/>
</dbReference>
<dbReference type="Pfam" id="PF01476">
    <property type="entry name" value="LysM"/>
    <property type="match status" value="1"/>
</dbReference>
<dbReference type="PANTHER" id="PTHR33308:SF9">
    <property type="entry name" value="PEPTIDOGLYCAN HYDROLASE FLGJ"/>
    <property type="match status" value="1"/>
</dbReference>
<proteinExistence type="predicted"/>
<dbReference type="OrthoDB" id="977752at2"/>
<dbReference type="PANTHER" id="PTHR33308">
    <property type="entry name" value="PEPTIDOGLYCAN HYDROLASE FLGJ"/>
    <property type="match status" value="1"/>
</dbReference>
<reference evidence="7 8" key="1">
    <citation type="submission" date="2017-02" db="EMBL/GenBank/DDBJ databases">
        <authorList>
            <person name="Peterson S.W."/>
        </authorList>
    </citation>
    <scope>NUCLEOTIDE SEQUENCE [LARGE SCALE GENOMIC DNA]</scope>
    <source>
        <strain evidence="7 8">DSM 22335</strain>
    </source>
</reference>
<dbReference type="AlphaFoldDB" id="A0A1T4KQM6"/>
<dbReference type="GO" id="GO:0004040">
    <property type="term" value="F:amidase activity"/>
    <property type="evidence" value="ECO:0007669"/>
    <property type="project" value="InterPro"/>
</dbReference>
<dbReference type="InterPro" id="IPR036779">
    <property type="entry name" value="LysM_dom_sf"/>
</dbReference>
<keyword evidence="5" id="KW-0732">Signal</keyword>
<organism evidence="7 8">
    <name type="scientific">Sediminibacterium ginsengisoli</name>
    <dbReference type="NCBI Taxonomy" id="413434"/>
    <lineage>
        <taxon>Bacteria</taxon>
        <taxon>Pseudomonadati</taxon>
        <taxon>Bacteroidota</taxon>
        <taxon>Chitinophagia</taxon>
        <taxon>Chitinophagales</taxon>
        <taxon>Chitinophagaceae</taxon>
        <taxon>Sediminibacterium</taxon>
    </lineage>
</organism>
<dbReference type="EMBL" id="FUWH01000002">
    <property type="protein sequence ID" value="SJZ44714.1"/>
    <property type="molecule type" value="Genomic_DNA"/>
</dbReference>
<feature type="signal peptide" evidence="5">
    <location>
        <begin position="1"/>
        <end position="18"/>
    </location>
</feature>
<dbReference type="SMART" id="SM00047">
    <property type="entry name" value="LYZ2"/>
    <property type="match status" value="1"/>
</dbReference>
<name>A0A1T4KQM6_9BACT</name>
<dbReference type="InterPro" id="IPR051056">
    <property type="entry name" value="Glycosyl_Hydrolase_73"/>
</dbReference>
<keyword evidence="8" id="KW-1185">Reference proteome</keyword>
<keyword evidence="2" id="KW-0081">Bacteriolytic enzyme</keyword>
<dbReference type="CDD" id="cd00118">
    <property type="entry name" value="LysM"/>
    <property type="match status" value="1"/>
</dbReference>
<evidence type="ECO:0000256" key="3">
    <source>
        <dbReference type="ARBA" id="ARBA00022801"/>
    </source>
</evidence>